<dbReference type="PANTHER" id="PTHR46888:SF1">
    <property type="entry name" value="RIBONUCLEASE H"/>
    <property type="match status" value="1"/>
</dbReference>
<sequence>MEEMRTQLELAKIQAQASQQSEHNLTSGGTRPVHEGKSSKFKMPKLPAFVDRKDDLDSWLLRFERFATTSGWPKESWCTSLSALLTGRALEAFCGLSETEATDYDRVKEVLQKRCNLTEDVYRQRFRTCSPEEGENPSMFIVRLKTYMYLERWMKLVEAPQTYETLRDLFVKEQFLDSSPADLSTYLRQRRLADLEEVGRSAELFLTARKRLLSDRARQGTTHGQNKPPLFKKKELICHICRKPDHTTQNCRNKATQANRKVLFDCQDRQVKTPYLSGEVEALCISEVICDLVVGSVPGARNPNGPDMTAMVGAVATRAQGRDVVRHKPLTVPDTSKHTGVDRGELIRL</sequence>
<evidence type="ECO:0000313" key="4">
    <source>
        <dbReference type="Proteomes" id="UP001283361"/>
    </source>
</evidence>
<dbReference type="AlphaFoldDB" id="A0AAE1D103"/>
<evidence type="ECO:0000313" key="3">
    <source>
        <dbReference type="EMBL" id="KAK3748673.1"/>
    </source>
</evidence>
<feature type="compositionally biased region" description="Polar residues" evidence="1">
    <location>
        <begin position="15"/>
        <end position="29"/>
    </location>
</feature>
<name>A0AAE1D103_9GAST</name>
<feature type="domain" description="SCAN box" evidence="2">
    <location>
        <begin position="120"/>
        <end position="210"/>
    </location>
</feature>
<dbReference type="Proteomes" id="UP001283361">
    <property type="component" value="Unassembled WGS sequence"/>
</dbReference>
<evidence type="ECO:0000259" key="2">
    <source>
        <dbReference type="Pfam" id="PF02023"/>
    </source>
</evidence>
<dbReference type="EMBL" id="JAWDGP010006002">
    <property type="protein sequence ID" value="KAK3748673.1"/>
    <property type="molecule type" value="Genomic_DNA"/>
</dbReference>
<proteinExistence type="predicted"/>
<dbReference type="InterPro" id="IPR003309">
    <property type="entry name" value="SCAN_dom"/>
</dbReference>
<protein>
    <recommendedName>
        <fullName evidence="2">SCAN box domain-containing protein</fullName>
    </recommendedName>
</protein>
<dbReference type="PANTHER" id="PTHR46888">
    <property type="entry name" value="ZINC KNUCKLE DOMAINCONTAINING PROTEIN-RELATED"/>
    <property type="match status" value="1"/>
</dbReference>
<reference evidence="3" key="1">
    <citation type="journal article" date="2023" name="G3 (Bethesda)">
        <title>A reference genome for the long-term kleptoplast-retaining sea slug Elysia crispata morphotype clarki.</title>
        <authorList>
            <person name="Eastman K.E."/>
            <person name="Pendleton A.L."/>
            <person name="Shaikh M.A."/>
            <person name="Suttiyut T."/>
            <person name="Ogas R."/>
            <person name="Tomko P."/>
            <person name="Gavelis G."/>
            <person name="Widhalm J.R."/>
            <person name="Wisecaver J.H."/>
        </authorList>
    </citation>
    <scope>NUCLEOTIDE SEQUENCE</scope>
    <source>
        <strain evidence="3">ECLA1</strain>
    </source>
</reference>
<feature type="region of interest" description="Disordered" evidence="1">
    <location>
        <begin position="12"/>
        <end position="39"/>
    </location>
</feature>
<comment type="caution">
    <text evidence="3">The sequence shown here is derived from an EMBL/GenBank/DDBJ whole genome shotgun (WGS) entry which is preliminary data.</text>
</comment>
<dbReference type="SUPFAM" id="SSF47353">
    <property type="entry name" value="Retrovirus capsid dimerization domain-like"/>
    <property type="match status" value="1"/>
</dbReference>
<dbReference type="Gene3D" id="1.10.4020.10">
    <property type="entry name" value="DNA breaking-rejoining enzymes"/>
    <property type="match status" value="1"/>
</dbReference>
<dbReference type="InterPro" id="IPR038269">
    <property type="entry name" value="SCAN_sf"/>
</dbReference>
<accession>A0AAE1D103</accession>
<evidence type="ECO:0000256" key="1">
    <source>
        <dbReference type="SAM" id="MobiDB-lite"/>
    </source>
</evidence>
<dbReference type="Pfam" id="PF02023">
    <property type="entry name" value="SCAN"/>
    <property type="match status" value="1"/>
</dbReference>
<keyword evidence="4" id="KW-1185">Reference proteome</keyword>
<organism evidence="3 4">
    <name type="scientific">Elysia crispata</name>
    <name type="common">lettuce slug</name>
    <dbReference type="NCBI Taxonomy" id="231223"/>
    <lineage>
        <taxon>Eukaryota</taxon>
        <taxon>Metazoa</taxon>
        <taxon>Spiralia</taxon>
        <taxon>Lophotrochozoa</taxon>
        <taxon>Mollusca</taxon>
        <taxon>Gastropoda</taxon>
        <taxon>Heterobranchia</taxon>
        <taxon>Euthyneura</taxon>
        <taxon>Panpulmonata</taxon>
        <taxon>Sacoglossa</taxon>
        <taxon>Placobranchoidea</taxon>
        <taxon>Plakobranchidae</taxon>
        <taxon>Elysia</taxon>
    </lineage>
</organism>
<gene>
    <name evidence="3" type="ORF">RRG08_000905</name>
</gene>